<proteinExistence type="predicted"/>
<dbReference type="PANTHER" id="PTHR43096">
    <property type="entry name" value="DNAJ HOMOLOG 1, MITOCHONDRIAL-RELATED"/>
    <property type="match status" value="1"/>
</dbReference>
<dbReference type="GO" id="GO:0005737">
    <property type="term" value="C:cytoplasm"/>
    <property type="evidence" value="ECO:0007669"/>
    <property type="project" value="TreeGrafter"/>
</dbReference>
<sequence length="372" mass="44317">MFPSIRFWVAKNTNLKEVNVNCRRAYLPFWSFSFDCVTHFAGGSVVSTYSDEDPTKRKRCQVYGGKDYNYKFLEDVKVSCSGAVPLEQRMIENVKEIEPWGIYEQTAWDYVRAMVEEDEKYKLLQKMPLLHDRLRNIYFEYNNRSVKMVMLPVVIAQNNNLHEFFTIFISGVTGIPCGMSIHKMPNFSNVPFYRIDKFVVPMLQFGYKKLADGVIRYHYSKEQRKMMQLQRVIASEKDITVIARYYKKKFAREARWEAAKERLIRMMEFFNISYKSYAEEYEEFVTMKMKHKGRWDGGKRNSRGKKDYYQILGVERCASEEEIKRSFRVLIMQVHPDFSQEPDAEEKAKELIEAYQTLRSPEKRYLYDLSLH</sequence>
<dbReference type="Gene3D" id="1.10.287.110">
    <property type="entry name" value="DnaJ domain"/>
    <property type="match status" value="1"/>
</dbReference>
<protein>
    <submittedName>
        <fullName evidence="3">Co-chaperone protein DnaJ</fullName>
    </submittedName>
</protein>
<dbReference type="CDD" id="cd06257">
    <property type="entry name" value="DnaJ"/>
    <property type="match status" value="1"/>
</dbReference>
<feature type="domain" description="J" evidence="2">
    <location>
        <begin position="307"/>
        <end position="371"/>
    </location>
</feature>
<organism evidence="3 4">
    <name type="scientific">Blastocystis sp. subtype 1 (strain ATCC 50177 / NandII)</name>
    <dbReference type="NCBI Taxonomy" id="478820"/>
    <lineage>
        <taxon>Eukaryota</taxon>
        <taxon>Sar</taxon>
        <taxon>Stramenopiles</taxon>
        <taxon>Bigyra</taxon>
        <taxon>Opalozoa</taxon>
        <taxon>Opalinata</taxon>
        <taxon>Blastocystidae</taxon>
        <taxon>Blastocystis</taxon>
    </lineage>
</organism>
<dbReference type="GO" id="GO:0051082">
    <property type="term" value="F:unfolded protein binding"/>
    <property type="evidence" value="ECO:0007669"/>
    <property type="project" value="TreeGrafter"/>
</dbReference>
<dbReference type="EMBL" id="LXWW01000210">
    <property type="protein sequence ID" value="OAO14831.1"/>
    <property type="molecule type" value="Genomic_DNA"/>
</dbReference>
<dbReference type="PRINTS" id="PR00625">
    <property type="entry name" value="JDOMAIN"/>
</dbReference>
<comment type="caution">
    <text evidence="3">The sequence shown here is derived from an EMBL/GenBank/DDBJ whole genome shotgun (WGS) entry which is preliminary data.</text>
</comment>
<dbReference type="Proteomes" id="UP000078348">
    <property type="component" value="Unassembled WGS sequence"/>
</dbReference>
<evidence type="ECO:0000313" key="4">
    <source>
        <dbReference type="Proteomes" id="UP000078348"/>
    </source>
</evidence>
<keyword evidence="4" id="KW-1185">Reference proteome</keyword>
<evidence type="ECO:0000256" key="1">
    <source>
        <dbReference type="ARBA" id="ARBA00023186"/>
    </source>
</evidence>
<accession>A0A196SET2</accession>
<dbReference type="AlphaFoldDB" id="A0A196SET2"/>
<dbReference type="PROSITE" id="PS50076">
    <property type="entry name" value="DNAJ_2"/>
    <property type="match status" value="1"/>
</dbReference>
<dbReference type="OrthoDB" id="197370at2759"/>
<dbReference type="GO" id="GO:0042026">
    <property type="term" value="P:protein refolding"/>
    <property type="evidence" value="ECO:0007669"/>
    <property type="project" value="TreeGrafter"/>
</dbReference>
<evidence type="ECO:0000259" key="2">
    <source>
        <dbReference type="PROSITE" id="PS50076"/>
    </source>
</evidence>
<reference evidence="3 4" key="1">
    <citation type="submission" date="2016-05" db="EMBL/GenBank/DDBJ databases">
        <title>Nuclear genome of Blastocystis sp. subtype 1 NandII.</title>
        <authorList>
            <person name="Gentekaki E."/>
            <person name="Curtis B."/>
            <person name="Stairs C."/>
            <person name="Eme L."/>
            <person name="Herman E."/>
            <person name="Klimes V."/>
            <person name="Arias M.C."/>
            <person name="Elias M."/>
            <person name="Hilliou F."/>
            <person name="Klute M."/>
            <person name="Malik S.-B."/>
            <person name="Pightling A."/>
            <person name="Rachubinski R."/>
            <person name="Salas D."/>
            <person name="Schlacht A."/>
            <person name="Suga H."/>
            <person name="Archibald J."/>
            <person name="Ball S.G."/>
            <person name="Clark G."/>
            <person name="Dacks J."/>
            <person name="Van Der Giezen M."/>
            <person name="Tsaousis A."/>
            <person name="Roger A."/>
        </authorList>
    </citation>
    <scope>NUCLEOTIDE SEQUENCE [LARGE SCALE GENOMIC DNA]</scope>
    <source>
        <strain evidence="4">ATCC 50177 / NandII</strain>
    </source>
</reference>
<dbReference type="InterPro" id="IPR036869">
    <property type="entry name" value="J_dom_sf"/>
</dbReference>
<dbReference type="Pfam" id="PF00226">
    <property type="entry name" value="DnaJ"/>
    <property type="match status" value="1"/>
</dbReference>
<dbReference type="InterPro" id="IPR001623">
    <property type="entry name" value="DnaJ_domain"/>
</dbReference>
<dbReference type="SMART" id="SM00271">
    <property type="entry name" value="DnaJ"/>
    <property type="match status" value="1"/>
</dbReference>
<evidence type="ECO:0000313" key="3">
    <source>
        <dbReference type="EMBL" id="OAO14831.1"/>
    </source>
</evidence>
<dbReference type="SUPFAM" id="SSF46565">
    <property type="entry name" value="Chaperone J-domain"/>
    <property type="match status" value="1"/>
</dbReference>
<gene>
    <name evidence="3" type="ORF">AV274_3535</name>
</gene>
<keyword evidence="1" id="KW-0143">Chaperone</keyword>
<name>A0A196SET2_BLAHN</name>
<dbReference type="STRING" id="478820.A0A196SET2"/>
<dbReference type="PANTHER" id="PTHR43096:SF52">
    <property type="entry name" value="DNAJ HOMOLOG 1, MITOCHONDRIAL-RELATED"/>
    <property type="match status" value="1"/>
</dbReference>